<dbReference type="Proteomes" id="UP001213000">
    <property type="component" value="Unassembled WGS sequence"/>
</dbReference>
<dbReference type="InterPro" id="IPR036396">
    <property type="entry name" value="Cyt_P450_sf"/>
</dbReference>
<feature type="region of interest" description="Disordered" evidence="13">
    <location>
        <begin position="917"/>
        <end position="937"/>
    </location>
</feature>
<evidence type="ECO:0000313" key="17">
    <source>
        <dbReference type="Proteomes" id="UP001213000"/>
    </source>
</evidence>
<feature type="transmembrane region" description="Helical" evidence="14">
    <location>
        <begin position="1334"/>
        <end position="1351"/>
    </location>
</feature>
<keyword evidence="9" id="KW-0406">Ion transport</keyword>
<dbReference type="EMBL" id="JANIEX010001092">
    <property type="protein sequence ID" value="KAJ3560877.1"/>
    <property type="molecule type" value="Genomic_DNA"/>
</dbReference>
<evidence type="ECO:0000256" key="12">
    <source>
        <dbReference type="ARBA" id="ARBA00023303"/>
    </source>
</evidence>
<feature type="transmembrane region" description="Helical" evidence="14">
    <location>
        <begin position="1371"/>
        <end position="1396"/>
    </location>
</feature>
<feature type="domain" description="Ion transport" evidence="15">
    <location>
        <begin position="1021"/>
        <end position="1282"/>
    </location>
</feature>
<feature type="domain" description="Ion transport" evidence="15">
    <location>
        <begin position="481"/>
        <end position="552"/>
    </location>
</feature>
<keyword evidence="8 14" id="KW-1133">Transmembrane helix</keyword>
<organism evidence="16 17">
    <name type="scientific">Leucocoprinus birnbaumii</name>
    <dbReference type="NCBI Taxonomy" id="56174"/>
    <lineage>
        <taxon>Eukaryota</taxon>
        <taxon>Fungi</taxon>
        <taxon>Dikarya</taxon>
        <taxon>Basidiomycota</taxon>
        <taxon>Agaricomycotina</taxon>
        <taxon>Agaricomycetes</taxon>
        <taxon>Agaricomycetidae</taxon>
        <taxon>Agaricales</taxon>
        <taxon>Agaricineae</taxon>
        <taxon>Agaricaceae</taxon>
        <taxon>Leucocoprinus</taxon>
    </lineage>
</organism>
<feature type="compositionally biased region" description="Polar residues" evidence="13">
    <location>
        <begin position="153"/>
        <end position="162"/>
    </location>
</feature>
<feature type="transmembrane region" description="Helical" evidence="14">
    <location>
        <begin position="1256"/>
        <end position="1277"/>
    </location>
</feature>
<feature type="transmembrane region" description="Helical" evidence="14">
    <location>
        <begin position="1020"/>
        <end position="1044"/>
    </location>
</feature>
<feature type="domain" description="Ion transport" evidence="15">
    <location>
        <begin position="266"/>
        <end position="468"/>
    </location>
</feature>
<keyword evidence="17" id="KW-1185">Reference proteome</keyword>
<evidence type="ECO:0000256" key="4">
    <source>
        <dbReference type="ARBA" id="ARBA00022673"/>
    </source>
</evidence>
<evidence type="ECO:0000256" key="13">
    <source>
        <dbReference type="SAM" id="MobiDB-lite"/>
    </source>
</evidence>
<dbReference type="GO" id="GO:0005506">
    <property type="term" value="F:iron ion binding"/>
    <property type="evidence" value="ECO:0007669"/>
    <property type="project" value="InterPro"/>
</dbReference>
<dbReference type="GO" id="GO:0098703">
    <property type="term" value="P:calcium ion import across plasma membrane"/>
    <property type="evidence" value="ECO:0007669"/>
    <property type="project" value="TreeGrafter"/>
</dbReference>
<dbReference type="SUPFAM" id="SSF48264">
    <property type="entry name" value="Cytochrome P450"/>
    <property type="match status" value="1"/>
</dbReference>
<feature type="region of interest" description="Disordered" evidence="13">
    <location>
        <begin position="153"/>
        <end position="188"/>
    </location>
</feature>
<dbReference type="GO" id="GO:0008331">
    <property type="term" value="F:high voltage-gated calcium channel activity"/>
    <property type="evidence" value="ECO:0007669"/>
    <property type="project" value="TreeGrafter"/>
</dbReference>
<evidence type="ECO:0000256" key="2">
    <source>
        <dbReference type="ARBA" id="ARBA00022448"/>
    </source>
</evidence>
<feature type="transmembrane region" description="Helical" evidence="14">
    <location>
        <begin position="515"/>
        <end position="533"/>
    </location>
</feature>
<dbReference type="PANTHER" id="PTHR45628:SF7">
    <property type="entry name" value="VOLTAGE-DEPENDENT CALCIUM CHANNEL TYPE A SUBUNIT ALPHA-1"/>
    <property type="match status" value="1"/>
</dbReference>
<accession>A0AAD5VI32</accession>
<dbReference type="GO" id="GO:0020037">
    <property type="term" value="F:heme binding"/>
    <property type="evidence" value="ECO:0007669"/>
    <property type="project" value="InterPro"/>
</dbReference>
<keyword evidence="4" id="KW-0107">Calcium channel</keyword>
<keyword evidence="3" id="KW-0109">Calcium transport</keyword>
<feature type="compositionally biased region" description="Low complexity" evidence="13">
    <location>
        <begin position="176"/>
        <end position="185"/>
    </location>
</feature>
<feature type="transmembrane region" description="Helical" evidence="14">
    <location>
        <begin position="1150"/>
        <end position="1169"/>
    </location>
</feature>
<dbReference type="InterPro" id="IPR005821">
    <property type="entry name" value="Ion_trans_dom"/>
</dbReference>
<keyword evidence="7" id="KW-0851">Voltage-gated channel</keyword>
<keyword evidence="2" id="KW-0813">Transport</keyword>
<keyword evidence="11" id="KW-0325">Glycoprotein</keyword>
<dbReference type="InterPro" id="IPR050599">
    <property type="entry name" value="VDCC_alpha-1_subunit"/>
</dbReference>
<evidence type="ECO:0000313" key="16">
    <source>
        <dbReference type="EMBL" id="KAJ3560877.1"/>
    </source>
</evidence>
<dbReference type="Gene3D" id="1.10.287.70">
    <property type="match status" value="3"/>
</dbReference>
<reference evidence="16" key="1">
    <citation type="submission" date="2022-07" db="EMBL/GenBank/DDBJ databases">
        <title>Genome Sequence of Leucocoprinus birnbaumii.</title>
        <authorList>
            <person name="Buettner E."/>
        </authorList>
    </citation>
    <scope>NUCLEOTIDE SEQUENCE</scope>
    <source>
        <strain evidence="16">VT141</strain>
    </source>
</reference>
<dbReference type="GO" id="GO:0016705">
    <property type="term" value="F:oxidoreductase activity, acting on paired donors, with incorporation or reduction of molecular oxygen"/>
    <property type="evidence" value="ECO:0007669"/>
    <property type="project" value="InterPro"/>
</dbReference>
<evidence type="ECO:0000256" key="10">
    <source>
        <dbReference type="ARBA" id="ARBA00023136"/>
    </source>
</evidence>
<evidence type="ECO:0000256" key="6">
    <source>
        <dbReference type="ARBA" id="ARBA00022837"/>
    </source>
</evidence>
<evidence type="ECO:0000259" key="15">
    <source>
        <dbReference type="Pfam" id="PF00520"/>
    </source>
</evidence>
<dbReference type="GO" id="GO:0004497">
    <property type="term" value="F:monooxygenase activity"/>
    <property type="evidence" value="ECO:0007669"/>
    <property type="project" value="InterPro"/>
</dbReference>
<evidence type="ECO:0000256" key="3">
    <source>
        <dbReference type="ARBA" id="ARBA00022568"/>
    </source>
</evidence>
<feature type="transmembrane region" description="Helical" evidence="14">
    <location>
        <begin position="423"/>
        <end position="442"/>
    </location>
</feature>
<evidence type="ECO:0000256" key="5">
    <source>
        <dbReference type="ARBA" id="ARBA00022692"/>
    </source>
</evidence>
<feature type="transmembrane region" description="Helical" evidence="14">
    <location>
        <begin position="1408"/>
        <end position="1429"/>
    </location>
</feature>
<evidence type="ECO:0000256" key="8">
    <source>
        <dbReference type="ARBA" id="ARBA00022989"/>
    </source>
</evidence>
<feature type="domain" description="Ion transport" evidence="15">
    <location>
        <begin position="1334"/>
        <end position="1528"/>
    </location>
</feature>
<evidence type="ECO:0000256" key="9">
    <source>
        <dbReference type="ARBA" id="ARBA00023065"/>
    </source>
</evidence>
<keyword evidence="6" id="KW-0106">Calcium</keyword>
<name>A0AAD5VI32_9AGAR</name>
<proteinExistence type="predicted"/>
<dbReference type="Pfam" id="PF00520">
    <property type="entry name" value="Ion_trans"/>
    <property type="match status" value="5"/>
</dbReference>
<feature type="transmembrane region" description="Helical" evidence="14">
    <location>
        <begin position="686"/>
        <end position="719"/>
    </location>
</feature>
<dbReference type="PANTHER" id="PTHR45628">
    <property type="entry name" value="VOLTAGE-DEPENDENT CALCIUM CHANNEL TYPE A SUBUNIT ALPHA-1"/>
    <property type="match status" value="1"/>
</dbReference>
<feature type="transmembrane region" description="Helical" evidence="14">
    <location>
        <begin position="1479"/>
        <end position="1501"/>
    </location>
</feature>
<sequence>MLATCLGLVLSAVCPSSFRPTSYLDFILMEPHENEHELANFDNQEPAHLTRQADLEARTVPHQGSPRFTPDSATVLHASPVKSLGTGDAHDENASVRYWDKVNISSVSSKTQGNPHSTVLVMTEGLSQDENEEEKEAQGEEVSVDIMSRFRTNANPMASDKSSLPRPSLKDDNGSPPAVRPRVAPLRSTQASIRRASLRVVNLAGSALEDPMAVTDENDERETRDGVWNEQLPSVLPLRGHTLGIFGPDSALRLFLYRVFTHSQTERVVLMLVLLNAVVLTVQASSPASRFASISPRVEGYFRSWEESALLALFSIFTLEAFARICVTGFLFDSELSIYACLSQPPSPPHRSLPGKFIQRLQGTWRSLFSLESNKYPRSTQHLALTPRNIDVKYSLPFRLAVQSTVEKTKRGLPYLRQGWNRIDFIAVLSFWITFGLAVTGAERGKHHVGLFRALSALRTARLLTMTTGTTEGKSPEAGTIMSFDAIWYSAFQVMVTLTGDGWKKVMYAVIDSDVFAACLFFIVCVIALDFWLRKLFLAAMIHTFRALRSSTRTTVFGGTPLVLDQDDLNQTSVDAKVQRPAPLRKRNHIRVIYHQTRLIWPLLALVSFILQASRPLEVSKAHGAVPSFFELGITLAFDVEIAVRLLGAFPNWREFWLRKRNAIDLVLALARFYRVILVVPTMKPLLLLAFGNVSAIANLFLFFVLLNYITTLVAVQLFREVSAPKQMSSYSDFGYGFLSVWRIFSGKKWTSVFYSATTARIQVGGTVIVAIFLVLAILFSALIVQPLFVAVIDENFHVAEATRRSKAAFRFWAGDAVRAEGSTWTKIVNPYRWFNVSAESSSESHTRRISKQRSLSLSKDGIEREELDHEEVLGDRRISKRPRHGSPSYLPRWLGALEKLFTGRSSADLTPLARLKQHTEQQSQDPGIGSHVRDEDETERQLDLLMRMKPERTTLDTENKFDDRKQRDTILIQAHPSFDKVFWLIPQGNWARRMCQRIVQPPHDGRINGVQYSPVALCVFQLIILLVVIGGIVVGSIATPLYDQNHSSPNRLNRISQLDIAERALSFTLCVEFMLKVLADGLIWAPDAYLTSGRNILDFFIMIGTVINVAMRPVAAPGAYRRLGVLKALKVLRLITLFHPMRSTFRSLMAWRVLAVLGLTVLYMMPYATWGLNDLFREDARMRAVVADSFGFLVPRVWDNSLTSKVSSFDSFKLSLLALYEISLSETWADMVSVATKAAGKGVESRADTTPVNSIFFLIYNITSTVTLALLTSIMINHFSSRAGTAFLTQPQREWINLEKFLRRQEPLKRPTRIPINRIKRWCYNQSVHKNGWWPRVMTILLCLHVLALMSQTSSNRRIAEIRSESDSLLLTPMLPALTLELLDSFFLIVTSAYIMDISVKLYGVGWGSFVMGGWNLFDVLVALGNFFTTVISRSGSNNLALHQVQNLFLVGISLKLVQRVDNLMSLFEITMSGISALLSLLGLWIILLLFFGLASVEIFGLTKWGDNEDRNQNFSTLGSALVMLFLHEYGYVFSSALTGLVVESFSYVYERPDNANERIPREEIRDFKSIWAECANPQGYLERHRLVYFLSRLRGVFEVKIYPSEYSVNSLKLAGLPSENAAQFGSYLNSDINIRAVERVIDSIDRSVIKRRKALYSRLYHEAILSSRPGVGISFTEMLLLLAHHRLIEDNEALVPKDMAVRAEVNRVVTDLVLLDRVRSLFKMVSQRRRFLAHLWERHQPAVYDIPSIVVDAVEPSEVDSQASFAVDRSRLQRNRWNNRRRERNRATPSGGRGFWLKYRKSSSLPLPPGPPADSIIGRLRLIPPEAPEDRFTLLNRRIGDVIHLRDLNRDQIILNTAEPAVDLMEKRSLNYNVSMGWKPTLTFMGYGKPFQKHRRLIQQVFTKQKVAQYWPVQLCEARRLALHVLDYPGKHNDMTRKKAREFNKHIRKLHEYLFSEVKKAMAAGTAKPSFLSYQLERLHREDTETSEEVEDVKGAAAGHVLRWVGYLWSDSVHFER</sequence>
<feature type="domain" description="Ion transport" evidence="15">
    <location>
        <begin position="666"/>
        <end position="802"/>
    </location>
</feature>
<keyword evidence="5 14" id="KW-0812">Transmembrane</keyword>
<evidence type="ECO:0000256" key="14">
    <source>
        <dbReference type="SAM" id="Phobius"/>
    </source>
</evidence>
<protein>
    <recommendedName>
        <fullName evidence="15">Ion transport domain-containing protein</fullName>
    </recommendedName>
</protein>
<feature type="transmembrane region" description="Helical" evidence="14">
    <location>
        <begin position="662"/>
        <end position="680"/>
    </location>
</feature>
<gene>
    <name evidence="16" type="ORF">NP233_g10548</name>
</gene>
<feature type="transmembrane region" description="Helical" evidence="14">
    <location>
        <begin position="768"/>
        <end position="789"/>
    </location>
</feature>
<keyword evidence="10 14" id="KW-0472">Membrane</keyword>
<dbReference type="GO" id="GO:0005891">
    <property type="term" value="C:voltage-gated calcium channel complex"/>
    <property type="evidence" value="ECO:0007669"/>
    <property type="project" value="TreeGrafter"/>
</dbReference>
<evidence type="ECO:0000256" key="7">
    <source>
        <dbReference type="ARBA" id="ARBA00022882"/>
    </source>
</evidence>
<dbReference type="Gene3D" id="1.20.120.350">
    <property type="entry name" value="Voltage-gated potassium channels. Chain C"/>
    <property type="match status" value="2"/>
</dbReference>
<comment type="caution">
    <text evidence="16">The sequence shown here is derived from an EMBL/GenBank/DDBJ whole genome shotgun (WGS) entry which is preliminary data.</text>
</comment>
<evidence type="ECO:0000256" key="1">
    <source>
        <dbReference type="ARBA" id="ARBA00004141"/>
    </source>
</evidence>
<comment type="subcellular location">
    <subcellularLocation>
        <location evidence="1">Membrane</location>
        <topology evidence="1">Multi-pass membrane protein</topology>
    </subcellularLocation>
</comment>
<dbReference type="InterPro" id="IPR027359">
    <property type="entry name" value="Volt_channel_dom_sf"/>
</dbReference>
<keyword evidence="12" id="KW-0407">Ion channel</keyword>
<dbReference type="SUPFAM" id="SSF81324">
    <property type="entry name" value="Voltage-gated potassium channels"/>
    <property type="match status" value="3"/>
</dbReference>
<dbReference type="Gene3D" id="1.10.630.10">
    <property type="entry name" value="Cytochrome P450"/>
    <property type="match status" value="1"/>
</dbReference>
<evidence type="ECO:0000256" key="11">
    <source>
        <dbReference type="ARBA" id="ARBA00023180"/>
    </source>
</evidence>